<evidence type="ECO:0000313" key="4">
    <source>
        <dbReference type="Proteomes" id="UP001221366"/>
    </source>
</evidence>
<keyword evidence="1" id="KW-0175">Coiled coil</keyword>
<comment type="caution">
    <text evidence="3">The sequence shown here is derived from an EMBL/GenBank/DDBJ whole genome shotgun (WGS) entry which is preliminary data.</text>
</comment>
<proteinExistence type="predicted"/>
<protein>
    <submittedName>
        <fullName evidence="3">Uncharacterized protein</fullName>
    </submittedName>
</protein>
<keyword evidence="2" id="KW-1133">Transmembrane helix</keyword>
<keyword evidence="2" id="KW-0812">Transmembrane</keyword>
<accession>A0ABT5XU63</accession>
<keyword evidence="4" id="KW-1185">Reference proteome</keyword>
<feature type="transmembrane region" description="Helical" evidence="2">
    <location>
        <begin position="52"/>
        <end position="76"/>
    </location>
</feature>
<name>A0ABT5XU63_9FLAO</name>
<evidence type="ECO:0000256" key="2">
    <source>
        <dbReference type="SAM" id="Phobius"/>
    </source>
</evidence>
<dbReference type="RefSeq" id="WP_275614010.1">
    <property type="nucleotide sequence ID" value="NZ_JARFVB010000001.1"/>
</dbReference>
<organism evidence="3 4">
    <name type="scientific">Flagellimonas yonaguniensis</name>
    <dbReference type="NCBI Taxonomy" id="3031325"/>
    <lineage>
        <taxon>Bacteria</taxon>
        <taxon>Pseudomonadati</taxon>
        <taxon>Bacteroidota</taxon>
        <taxon>Flavobacteriia</taxon>
        <taxon>Flavobacteriales</taxon>
        <taxon>Flavobacteriaceae</taxon>
        <taxon>Flagellimonas</taxon>
    </lineage>
</organism>
<evidence type="ECO:0000313" key="3">
    <source>
        <dbReference type="EMBL" id="MDF0714725.1"/>
    </source>
</evidence>
<gene>
    <name evidence="3" type="ORF">PY092_01075</name>
</gene>
<reference evidence="3 4" key="1">
    <citation type="submission" date="2023-03" db="EMBL/GenBank/DDBJ databases">
        <title>Muricauda XX sp. nov. and Muricauda XXX sp. nov., two novel species isolated from Okinawa Trough.</title>
        <authorList>
            <person name="Cao W."/>
            <person name="Deng X."/>
        </authorList>
    </citation>
    <scope>NUCLEOTIDE SEQUENCE [LARGE SCALE GENOMIC DNA]</scope>
    <source>
        <strain evidence="3 4">334s03</strain>
    </source>
</reference>
<keyword evidence="2" id="KW-0472">Membrane</keyword>
<sequence length="236" mass="27303">MKIIIMQVFTNVLLIIVLVLLILDVVFLYRIQKSPITRNRNSFDKRFFELKFELRVIEAVAAILLFVGTFLGAASLNEIKTEYKSDLEDEIEALRKETIDFETKVAEYTKSLDSLKSKEGQSIENLNDVKREFAIINNKVAKTQEALRYTSKIFIVKGLKHYHQKEGDVTFYFDQMETVNNESLPVFKSAPTLSVQGKGSVYFIKEVTTKYVKLSAMFVMEQPEYETLDLWIVEPN</sequence>
<feature type="coiled-coil region" evidence="1">
    <location>
        <begin position="77"/>
        <end position="146"/>
    </location>
</feature>
<dbReference type="EMBL" id="JARFVB010000001">
    <property type="protein sequence ID" value="MDF0714725.1"/>
    <property type="molecule type" value="Genomic_DNA"/>
</dbReference>
<feature type="transmembrane region" description="Helical" evidence="2">
    <location>
        <begin position="12"/>
        <end position="31"/>
    </location>
</feature>
<dbReference type="Proteomes" id="UP001221366">
    <property type="component" value="Unassembled WGS sequence"/>
</dbReference>
<evidence type="ECO:0000256" key="1">
    <source>
        <dbReference type="SAM" id="Coils"/>
    </source>
</evidence>